<dbReference type="InterPro" id="IPR003495">
    <property type="entry name" value="CobW/HypB/UreG_nucleotide-bd"/>
</dbReference>
<evidence type="ECO:0000256" key="2">
    <source>
        <dbReference type="ARBA" id="ARBA00022801"/>
    </source>
</evidence>
<feature type="domain" description="CobW C-terminal" evidence="7">
    <location>
        <begin position="224"/>
        <end position="314"/>
    </location>
</feature>
<dbReference type="SUPFAM" id="SSF52540">
    <property type="entry name" value="P-loop containing nucleoside triphosphate hydrolases"/>
    <property type="match status" value="1"/>
</dbReference>
<dbReference type="PANTHER" id="PTHR13748:SF62">
    <property type="entry name" value="COBW DOMAIN-CONTAINING PROTEIN"/>
    <property type="match status" value="1"/>
</dbReference>
<evidence type="ECO:0000256" key="5">
    <source>
        <dbReference type="ARBA" id="ARBA00045658"/>
    </source>
</evidence>
<dbReference type="CDD" id="cd03112">
    <property type="entry name" value="CobW-like"/>
    <property type="match status" value="1"/>
</dbReference>
<dbReference type="GO" id="GO:0000166">
    <property type="term" value="F:nucleotide binding"/>
    <property type="evidence" value="ECO:0007669"/>
    <property type="project" value="UniProtKB-KW"/>
</dbReference>
<dbReference type="InterPro" id="IPR051316">
    <property type="entry name" value="Zinc-reg_GTPase_activator"/>
</dbReference>
<organism evidence="8 9">
    <name type="scientific">Desulfovibrio subterraneus</name>
    <dbReference type="NCBI Taxonomy" id="2718620"/>
    <lineage>
        <taxon>Bacteria</taxon>
        <taxon>Pseudomonadati</taxon>
        <taxon>Thermodesulfobacteriota</taxon>
        <taxon>Desulfovibrionia</taxon>
        <taxon>Desulfovibrionales</taxon>
        <taxon>Desulfovibrionaceae</taxon>
        <taxon>Desulfovibrio</taxon>
    </lineage>
</organism>
<proteinExistence type="inferred from homology"/>
<dbReference type="SUPFAM" id="SSF90002">
    <property type="entry name" value="Hypothetical protein YjiA, C-terminal domain"/>
    <property type="match status" value="1"/>
</dbReference>
<evidence type="ECO:0000256" key="4">
    <source>
        <dbReference type="ARBA" id="ARBA00034320"/>
    </source>
</evidence>
<evidence type="ECO:0000256" key="6">
    <source>
        <dbReference type="ARBA" id="ARBA00049117"/>
    </source>
</evidence>
<keyword evidence="2" id="KW-0378">Hydrolase</keyword>
<name>A0A7J0BKQ4_9BACT</name>
<dbReference type="SMART" id="SM00833">
    <property type="entry name" value="CobW_C"/>
    <property type="match status" value="1"/>
</dbReference>
<dbReference type="InterPro" id="IPR011629">
    <property type="entry name" value="CobW-like_C"/>
</dbReference>
<dbReference type="Proteomes" id="UP000503840">
    <property type="component" value="Unassembled WGS sequence"/>
</dbReference>
<comment type="catalytic activity">
    <reaction evidence="6">
        <text>GTP + H2O = GDP + phosphate + H(+)</text>
        <dbReference type="Rhea" id="RHEA:19669"/>
        <dbReference type="ChEBI" id="CHEBI:15377"/>
        <dbReference type="ChEBI" id="CHEBI:15378"/>
        <dbReference type="ChEBI" id="CHEBI:37565"/>
        <dbReference type="ChEBI" id="CHEBI:43474"/>
        <dbReference type="ChEBI" id="CHEBI:58189"/>
    </reaction>
    <physiologicalReaction direction="left-to-right" evidence="6">
        <dbReference type="Rhea" id="RHEA:19670"/>
    </physiologicalReaction>
</comment>
<evidence type="ECO:0000313" key="9">
    <source>
        <dbReference type="Proteomes" id="UP000503840"/>
    </source>
</evidence>
<comment type="similarity">
    <text evidence="4">Belongs to the SIMIBI class G3E GTPase family. ZNG1 subfamily.</text>
</comment>
<keyword evidence="9" id="KW-1185">Reference proteome</keyword>
<evidence type="ECO:0000259" key="7">
    <source>
        <dbReference type="SMART" id="SM00833"/>
    </source>
</evidence>
<keyword evidence="1" id="KW-0547">Nucleotide-binding</keyword>
<dbReference type="EMBL" id="BLVO01000013">
    <property type="protein sequence ID" value="GFM33715.1"/>
    <property type="molecule type" value="Genomic_DNA"/>
</dbReference>
<comment type="caution">
    <text evidence="8">The sequence shown here is derived from an EMBL/GenBank/DDBJ whole genome shotgun (WGS) entry which is preliminary data.</text>
</comment>
<dbReference type="Gene3D" id="3.40.50.300">
    <property type="entry name" value="P-loop containing nucleotide triphosphate hydrolases"/>
    <property type="match status" value="1"/>
</dbReference>
<dbReference type="PANTHER" id="PTHR13748">
    <property type="entry name" value="COBW-RELATED"/>
    <property type="match status" value="1"/>
</dbReference>
<keyword evidence="3" id="KW-0143">Chaperone</keyword>
<dbReference type="GO" id="GO:0016787">
    <property type="term" value="F:hydrolase activity"/>
    <property type="evidence" value="ECO:0007669"/>
    <property type="project" value="UniProtKB-KW"/>
</dbReference>
<evidence type="ECO:0000256" key="3">
    <source>
        <dbReference type="ARBA" id="ARBA00023186"/>
    </source>
</evidence>
<sequence>MYPSLADKRPGLIVVSGFLGAGKTTFLNNCIEYHRARERFVAVIQNEVGATGVDEHLLGDSASVLALDEGCVCCTLAGSLAAGVRELTAQFSPEVILLETTGLANPLNLLAELGSIRDLVRLDTVVTVVDAANVQAVLESSAIARDQVRGADVVVCNKCDTISSASMETVKAALTALNPKAMMHVTTQGQIHPALFMDLETGKSCAGLLPAVPQSYANHTEEGYSSVRFFMPRPVTLEALEQAVGACPGAPFRIKGIVALDDGEPQSSGYVLAQCVAGRADFEPLQGFEGSPFLVMIGRDLDHAALLEHWQALGATLTESDIRNGVE</sequence>
<gene>
    <name evidence="8" type="ORF">DSM101010T_20800</name>
</gene>
<comment type="function">
    <text evidence="5">Zinc chaperone that directly transfers zinc cofactor to target proteins, thereby activating them. Zinc is transferred from the CXCC motif in the GTPase domain to the zinc binding site in target proteins in a process requiring GTP hydrolysis.</text>
</comment>
<dbReference type="AlphaFoldDB" id="A0A7J0BKQ4"/>
<dbReference type="Gene3D" id="3.30.1220.10">
    <property type="entry name" value="CobW-like, C-terminal domain"/>
    <property type="match status" value="1"/>
</dbReference>
<evidence type="ECO:0000313" key="8">
    <source>
        <dbReference type="EMBL" id="GFM33715.1"/>
    </source>
</evidence>
<evidence type="ECO:0000256" key="1">
    <source>
        <dbReference type="ARBA" id="ARBA00022741"/>
    </source>
</evidence>
<accession>A0A7J0BKQ4</accession>
<dbReference type="InterPro" id="IPR036627">
    <property type="entry name" value="CobW-likC_sf"/>
</dbReference>
<reference evidence="8 9" key="1">
    <citation type="submission" date="2020-05" db="EMBL/GenBank/DDBJ databases">
        <title>Draft genome sequence of Desulfovibrio sp. strain HN2T.</title>
        <authorList>
            <person name="Ueno A."/>
            <person name="Tamazawa S."/>
            <person name="Tamamura S."/>
            <person name="Murakami T."/>
            <person name="Kiyama T."/>
            <person name="Inomata H."/>
            <person name="Amano Y."/>
            <person name="Miyakawa K."/>
            <person name="Tamaki H."/>
            <person name="Naganuma T."/>
            <person name="Kaneko K."/>
        </authorList>
    </citation>
    <scope>NUCLEOTIDE SEQUENCE [LARGE SCALE GENOMIC DNA]</scope>
    <source>
        <strain evidence="8 9">HN2</strain>
    </source>
</reference>
<dbReference type="GO" id="GO:0005737">
    <property type="term" value="C:cytoplasm"/>
    <property type="evidence" value="ECO:0007669"/>
    <property type="project" value="TreeGrafter"/>
</dbReference>
<protein>
    <recommendedName>
        <fullName evidence="7">CobW C-terminal domain-containing protein</fullName>
    </recommendedName>
</protein>
<dbReference type="Pfam" id="PF07683">
    <property type="entry name" value="CobW_C"/>
    <property type="match status" value="1"/>
</dbReference>
<dbReference type="InterPro" id="IPR027417">
    <property type="entry name" value="P-loop_NTPase"/>
</dbReference>
<dbReference type="Pfam" id="PF02492">
    <property type="entry name" value="cobW"/>
    <property type="match status" value="1"/>
</dbReference>